<evidence type="ECO:0000256" key="5">
    <source>
        <dbReference type="ARBA" id="ARBA00022801"/>
    </source>
</evidence>
<dbReference type="AlphaFoldDB" id="A0AAW2HLD0"/>
<gene>
    <name evidence="12" type="ORF">PYX00_007975</name>
</gene>
<dbReference type="GO" id="GO:0008474">
    <property type="term" value="F:palmitoyl-(protein) hydrolase activity"/>
    <property type="evidence" value="ECO:0007669"/>
    <property type="project" value="UniProtKB-EC"/>
</dbReference>
<dbReference type="GO" id="GO:0052689">
    <property type="term" value="F:carboxylic ester hydrolase activity"/>
    <property type="evidence" value="ECO:0007669"/>
    <property type="project" value="TreeGrafter"/>
</dbReference>
<dbReference type="InterPro" id="IPR050565">
    <property type="entry name" value="LYPA1-2/EST-like"/>
</dbReference>
<evidence type="ECO:0000256" key="10">
    <source>
        <dbReference type="ARBA" id="ARBA00048656"/>
    </source>
</evidence>
<evidence type="ECO:0000256" key="4">
    <source>
        <dbReference type="ARBA" id="ARBA00022490"/>
    </source>
</evidence>
<dbReference type="SUPFAM" id="SSF53474">
    <property type="entry name" value="alpha/beta-Hydrolases"/>
    <property type="match status" value="1"/>
</dbReference>
<evidence type="ECO:0000256" key="6">
    <source>
        <dbReference type="ARBA" id="ARBA00022832"/>
    </source>
</evidence>
<keyword evidence="4" id="KW-0963">Cytoplasm</keyword>
<comment type="catalytic activity">
    <reaction evidence="9">
        <text>S-hexadecanoyl-L-cysteinyl-[protein] + H2O = L-cysteinyl-[protein] + hexadecanoate + H(+)</text>
        <dbReference type="Rhea" id="RHEA:19233"/>
        <dbReference type="Rhea" id="RHEA-COMP:10131"/>
        <dbReference type="Rhea" id="RHEA-COMP:11032"/>
        <dbReference type="ChEBI" id="CHEBI:7896"/>
        <dbReference type="ChEBI" id="CHEBI:15377"/>
        <dbReference type="ChEBI" id="CHEBI:15378"/>
        <dbReference type="ChEBI" id="CHEBI:29950"/>
        <dbReference type="ChEBI" id="CHEBI:74151"/>
        <dbReference type="EC" id="3.1.2.22"/>
    </reaction>
</comment>
<dbReference type="EMBL" id="JARGDH010000004">
    <property type="protein sequence ID" value="KAL0270627.1"/>
    <property type="molecule type" value="Genomic_DNA"/>
</dbReference>
<evidence type="ECO:0000256" key="9">
    <source>
        <dbReference type="ARBA" id="ARBA00047337"/>
    </source>
</evidence>
<name>A0AAW2HLD0_9NEOP</name>
<dbReference type="FunFam" id="3.40.50.1820:FF:000010">
    <property type="entry name" value="Acyl-protein thioesterase 2"/>
    <property type="match status" value="1"/>
</dbReference>
<proteinExistence type="inferred from homology"/>
<keyword evidence="6" id="KW-0276">Fatty acid metabolism</keyword>
<evidence type="ECO:0000256" key="3">
    <source>
        <dbReference type="ARBA" id="ARBA00012423"/>
    </source>
</evidence>
<dbReference type="GO" id="GO:0006631">
    <property type="term" value="P:fatty acid metabolic process"/>
    <property type="evidence" value="ECO:0007669"/>
    <property type="project" value="UniProtKB-KW"/>
</dbReference>
<evidence type="ECO:0000256" key="7">
    <source>
        <dbReference type="ARBA" id="ARBA00023098"/>
    </source>
</evidence>
<dbReference type="Gene3D" id="3.40.50.1820">
    <property type="entry name" value="alpha/beta hydrolase"/>
    <property type="match status" value="1"/>
</dbReference>
<comment type="catalytic activity">
    <reaction evidence="10">
        <text>1-hexadecanoyl-sn-glycero-3-phosphocholine + H2O = sn-glycerol 3-phosphocholine + hexadecanoate + H(+)</text>
        <dbReference type="Rhea" id="RHEA:40435"/>
        <dbReference type="ChEBI" id="CHEBI:7896"/>
        <dbReference type="ChEBI" id="CHEBI:15377"/>
        <dbReference type="ChEBI" id="CHEBI:15378"/>
        <dbReference type="ChEBI" id="CHEBI:16870"/>
        <dbReference type="ChEBI" id="CHEBI:72998"/>
    </reaction>
    <physiologicalReaction direction="left-to-right" evidence="10">
        <dbReference type="Rhea" id="RHEA:40436"/>
    </physiologicalReaction>
</comment>
<keyword evidence="5" id="KW-0378">Hydrolase</keyword>
<comment type="caution">
    <text evidence="12">The sequence shown here is derived from an EMBL/GenBank/DDBJ whole genome shotgun (WGS) entry which is preliminary data.</text>
</comment>
<comment type="similarity">
    <text evidence="2">Belongs to the AB hydrolase superfamily. AB hydrolase 2 family.</text>
</comment>
<dbReference type="InterPro" id="IPR029058">
    <property type="entry name" value="AB_hydrolase_fold"/>
</dbReference>
<keyword evidence="7" id="KW-0443">Lipid metabolism</keyword>
<dbReference type="InterPro" id="IPR003140">
    <property type="entry name" value="PLipase/COase/thioEstase"/>
</dbReference>
<protein>
    <recommendedName>
        <fullName evidence="3">palmitoyl-protein hydrolase</fullName>
        <ecNumber evidence="3">3.1.2.22</ecNumber>
    </recommendedName>
    <alternativeName>
        <fullName evidence="8">Palmitoyl-protein hydrolase</fullName>
    </alternativeName>
</protein>
<dbReference type="GO" id="GO:0005737">
    <property type="term" value="C:cytoplasm"/>
    <property type="evidence" value="ECO:0007669"/>
    <property type="project" value="UniProtKB-SubCell"/>
</dbReference>
<evidence type="ECO:0000256" key="8">
    <source>
        <dbReference type="ARBA" id="ARBA00031195"/>
    </source>
</evidence>
<dbReference type="PANTHER" id="PTHR10655">
    <property type="entry name" value="LYSOPHOSPHOLIPASE-RELATED"/>
    <property type="match status" value="1"/>
</dbReference>
<feature type="domain" description="Phospholipase/carboxylesterase/thioesterase" evidence="11">
    <location>
        <begin position="5"/>
        <end position="217"/>
    </location>
</feature>
<reference evidence="12" key="1">
    <citation type="journal article" date="2024" name="Gigascience">
        <title>Chromosome-level genome of the poultry shaft louse Menopon gallinae provides insight into the host-switching and adaptive evolution of parasitic lice.</title>
        <authorList>
            <person name="Xu Y."/>
            <person name="Ma L."/>
            <person name="Liu S."/>
            <person name="Liang Y."/>
            <person name="Liu Q."/>
            <person name="He Z."/>
            <person name="Tian L."/>
            <person name="Duan Y."/>
            <person name="Cai W."/>
            <person name="Li H."/>
            <person name="Song F."/>
        </authorList>
    </citation>
    <scope>NUCLEOTIDE SEQUENCE</scope>
    <source>
        <tissue evidence="12">Whole adult</tissue>
    </source>
</reference>
<dbReference type="PANTHER" id="PTHR10655:SF68">
    <property type="entry name" value="PALMITOYL-PROTEIN HYDROLASE"/>
    <property type="match status" value="1"/>
</dbReference>
<comment type="subcellular location">
    <subcellularLocation>
        <location evidence="1">Cytoplasm</location>
    </subcellularLocation>
</comment>
<evidence type="ECO:0000313" key="12">
    <source>
        <dbReference type="EMBL" id="KAL0270627.1"/>
    </source>
</evidence>
<accession>A0AAW2HLD0</accession>
<dbReference type="Pfam" id="PF02230">
    <property type="entry name" value="Abhydrolase_2"/>
    <property type="match status" value="1"/>
</dbReference>
<organism evidence="12">
    <name type="scientific">Menopon gallinae</name>
    <name type="common">poultry shaft louse</name>
    <dbReference type="NCBI Taxonomy" id="328185"/>
    <lineage>
        <taxon>Eukaryota</taxon>
        <taxon>Metazoa</taxon>
        <taxon>Ecdysozoa</taxon>
        <taxon>Arthropoda</taxon>
        <taxon>Hexapoda</taxon>
        <taxon>Insecta</taxon>
        <taxon>Pterygota</taxon>
        <taxon>Neoptera</taxon>
        <taxon>Paraneoptera</taxon>
        <taxon>Psocodea</taxon>
        <taxon>Troctomorpha</taxon>
        <taxon>Phthiraptera</taxon>
        <taxon>Amblycera</taxon>
        <taxon>Menoponidae</taxon>
        <taxon>Menopon</taxon>
    </lineage>
</organism>
<evidence type="ECO:0000256" key="2">
    <source>
        <dbReference type="ARBA" id="ARBA00006499"/>
    </source>
</evidence>
<evidence type="ECO:0000259" key="11">
    <source>
        <dbReference type="Pfam" id="PF02230"/>
    </source>
</evidence>
<sequence>MSSGGPVVIAATVKHTATLIFLHGLGDTGHGWANAVGAIRSSCVKVICPMAPIMPVSLNAGFRMPSWFDLKSLDANGPEDEEGIKNATSSIHKMIDEEVKEGISPNRIVLGGFSQGGALALYSALTYPAQLGGVMALSCWLPLHKTFPDALVPSNKDLPIIQCHGDCDPIVQYKWGQMTASYLKSFMKNIEFKTYRGMMHNSSEQEMRDLKAFLEKYLPEV</sequence>
<dbReference type="EC" id="3.1.2.22" evidence="3"/>
<evidence type="ECO:0000256" key="1">
    <source>
        <dbReference type="ARBA" id="ARBA00004496"/>
    </source>
</evidence>